<evidence type="ECO:0000313" key="2">
    <source>
        <dbReference type="Proteomes" id="UP000016842"/>
    </source>
</evidence>
<name>U4V999_9HYPH</name>
<dbReference type="EMBL" id="ASXJ01000152">
    <property type="protein sequence ID" value="ERM01593.1"/>
    <property type="molecule type" value="Genomic_DNA"/>
</dbReference>
<organism evidence="1 2">
    <name type="scientific">Brucella intermedia 229E</name>
    <dbReference type="NCBI Taxonomy" id="1337887"/>
    <lineage>
        <taxon>Bacteria</taxon>
        <taxon>Pseudomonadati</taxon>
        <taxon>Pseudomonadota</taxon>
        <taxon>Alphaproteobacteria</taxon>
        <taxon>Hyphomicrobiales</taxon>
        <taxon>Brucellaceae</taxon>
        <taxon>Brucella/Ochrobactrum group</taxon>
        <taxon>Brucella</taxon>
    </lineage>
</organism>
<evidence type="ECO:0000313" key="1">
    <source>
        <dbReference type="EMBL" id="ERM01593.1"/>
    </source>
</evidence>
<sequence length="88" mass="8689">MGAYALGGAAAYAVKAASLAASDQAEAADKEIAWQLGQVTAEVQAALLQLPPVGENKSGPLGPGLLTSGQLGEIICQLQTGLAKIGAN</sequence>
<proteinExistence type="predicted"/>
<dbReference type="Proteomes" id="UP000016842">
    <property type="component" value="Unassembled WGS sequence"/>
</dbReference>
<gene>
    <name evidence="1" type="ORF">Q644_20865</name>
</gene>
<reference evidence="1 2" key="1">
    <citation type="journal article" date="2014" name="FEMS Microbiol. Lett.">
        <title>Genome sequencing analysis reveals virulence-related gene content of Ochrobactrum intermedium strain 229E, a urease-positive strain isolated from the human gastric niche.</title>
        <authorList>
            <person name="Kulkarni G.J."/>
            <person name="Shetty S."/>
            <person name="Dharne M.S."/>
            <person name="Shouche Y.S."/>
        </authorList>
    </citation>
    <scope>NUCLEOTIDE SEQUENCE [LARGE SCALE GENOMIC DNA]</scope>
    <source>
        <strain evidence="1 2">229E</strain>
    </source>
</reference>
<accession>U4V999</accession>
<protein>
    <submittedName>
        <fullName evidence="1">Uncharacterized protein</fullName>
    </submittedName>
</protein>
<dbReference type="AlphaFoldDB" id="U4V999"/>
<dbReference type="PATRIC" id="fig|1337887.3.peg.2844"/>
<comment type="caution">
    <text evidence="1">The sequence shown here is derived from an EMBL/GenBank/DDBJ whole genome shotgun (WGS) entry which is preliminary data.</text>
</comment>